<dbReference type="CDD" id="cd01347">
    <property type="entry name" value="ligand_gated_channel"/>
    <property type="match status" value="1"/>
</dbReference>
<dbReference type="Pfam" id="PF00593">
    <property type="entry name" value="TonB_dep_Rec_b-barrel"/>
    <property type="match status" value="1"/>
</dbReference>
<keyword evidence="6 8" id="KW-0472">Membrane</keyword>
<feature type="domain" description="TonB-dependent receptor-like beta-barrel" evidence="11">
    <location>
        <begin position="204"/>
        <end position="692"/>
    </location>
</feature>
<evidence type="ECO:0000313" key="14">
    <source>
        <dbReference type="Proteomes" id="UP000283993"/>
    </source>
</evidence>
<dbReference type="GO" id="GO:0009279">
    <property type="term" value="C:cell outer membrane"/>
    <property type="evidence" value="ECO:0007669"/>
    <property type="project" value="UniProtKB-SubCell"/>
</dbReference>
<evidence type="ECO:0000256" key="7">
    <source>
        <dbReference type="ARBA" id="ARBA00023237"/>
    </source>
</evidence>
<protein>
    <submittedName>
        <fullName evidence="13">TonB-denpendent receptor</fullName>
    </submittedName>
</protein>
<comment type="similarity">
    <text evidence="8 9">Belongs to the TonB-dependent receptor family.</text>
</comment>
<keyword evidence="13" id="KW-0675">Receptor</keyword>
<dbReference type="InterPro" id="IPR000531">
    <property type="entry name" value="Beta-barrel_TonB"/>
</dbReference>
<sequence length="725" mass="76778">MGASPTRRRHVGIAGLVAATLFHSYAAAQDADGSAAESLGALDAPSTERALGPISVTGAPLPGSPLSQAADVDIVDSDAMEAQGASNLGEAVDDLAGVNSISTGNSVGKPVIRGLSGERIKILSNGVGVDHQQFGVRHMPTTDTFLLDRVEVVRGASSVLYGSSALGGAINLLPPDIAWDTPVEGETLTRYSTNNDQWDTGIKASGGNGRLGYAAGIVRRSAGDIETPDESTYFPPPPAERFRDAPAYTGQLGYTDFDQVNGDFALGYRDDDGGKWTARYSRFNDEHNFLLPPPAGNLPPAAGEEGVGQYIDNEQIELAGEKQVGSITWKPRLVWQNNRRRSNVAGTPRAAGFDNAIDIEFDQYTARLEGQHGPVLGLDGGTVGIEYVTKDQVSRGTTQLSPGGTVDNAAIFAFEEKGIGDLLLQAGLRYDHHEVEGEASKTANPSASVVDADKQSYDVITGSLGGIYSLTDRLSVAANVGRGFRSPSLFELYAAGQHGGVAAFQVGDPDLEEETSLNTDLSLRWASDTLRAKATVYRNTIDNYIFLRDTGETMAGLPVLANDQTDARLIGAELSIEADVSDAVTLSLTGETVDGERRDNGDELPLLPADSVSLGADFTPANEGWLRDPRASVKLSYYASKDAAPGEPFAQFDDAPFGSASTDDYYLVDLGAGFSPQIAGQTVHLDLAVNNLLDEDYRGFLDTYKGYALSPGRDIRLTARLPFGG</sequence>
<keyword evidence="4 8" id="KW-0812">Transmembrane</keyword>
<evidence type="ECO:0000256" key="2">
    <source>
        <dbReference type="ARBA" id="ARBA00022448"/>
    </source>
</evidence>
<evidence type="ECO:0000259" key="12">
    <source>
        <dbReference type="Pfam" id="PF07715"/>
    </source>
</evidence>
<keyword evidence="14" id="KW-1185">Reference proteome</keyword>
<evidence type="ECO:0000256" key="4">
    <source>
        <dbReference type="ARBA" id="ARBA00022692"/>
    </source>
</evidence>
<comment type="caution">
    <text evidence="13">The sequence shown here is derived from an EMBL/GenBank/DDBJ whole genome shotgun (WGS) entry which is preliminary data.</text>
</comment>
<proteinExistence type="inferred from homology"/>
<dbReference type="InterPro" id="IPR037066">
    <property type="entry name" value="Plug_dom_sf"/>
</dbReference>
<evidence type="ECO:0000256" key="9">
    <source>
        <dbReference type="RuleBase" id="RU003357"/>
    </source>
</evidence>
<dbReference type="Gene3D" id="2.170.130.10">
    <property type="entry name" value="TonB-dependent receptor, plug domain"/>
    <property type="match status" value="1"/>
</dbReference>
<dbReference type="Gene3D" id="2.40.170.20">
    <property type="entry name" value="TonB-dependent receptor, beta-barrel domain"/>
    <property type="match status" value="1"/>
</dbReference>
<dbReference type="EMBL" id="AYKH01000042">
    <property type="protein sequence ID" value="ROO24456.1"/>
    <property type="molecule type" value="Genomic_DNA"/>
</dbReference>
<dbReference type="InterPro" id="IPR039426">
    <property type="entry name" value="TonB-dep_rcpt-like"/>
</dbReference>
<dbReference type="GO" id="GO:0015344">
    <property type="term" value="F:siderophore uptake transmembrane transporter activity"/>
    <property type="evidence" value="ECO:0007669"/>
    <property type="project" value="TreeGrafter"/>
</dbReference>
<feature type="domain" description="TonB-dependent receptor plug" evidence="12">
    <location>
        <begin position="67"/>
        <end position="169"/>
    </location>
</feature>
<dbReference type="InterPro" id="IPR036942">
    <property type="entry name" value="Beta-barrel_TonB_sf"/>
</dbReference>
<reference evidence="13 14" key="1">
    <citation type="submission" date="2013-10" db="EMBL/GenBank/DDBJ databases">
        <title>Salinisphaera orenii MK-B5 Genome Sequencing.</title>
        <authorList>
            <person name="Lai Q."/>
            <person name="Li C."/>
            <person name="Shao Z."/>
        </authorList>
    </citation>
    <scope>NUCLEOTIDE SEQUENCE [LARGE SCALE GENOMIC DNA]</scope>
    <source>
        <strain evidence="13 14">MK-B5</strain>
    </source>
</reference>
<keyword evidence="2 8" id="KW-0813">Transport</keyword>
<evidence type="ECO:0000256" key="3">
    <source>
        <dbReference type="ARBA" id="ARBA00022452"/>
    </source>
</evidence>
<keyword evidence="7 8" id="KW-0998">Cell outer membrane</keyword>
<dbReference type="InterPro" id="IPR012910">
    <property type="entry name" value="Plug_dom"/>
</dbReference>
<evidence type="ECO:0000256" key="5">
    <source>
        <dbReference type="ARBA" id="ARBA00023077"/>
    </source>
</evidence>
<keyword evidence="3 8" id="KW-1134">Transmembrane beta strand</keyword>
<dbReference type="GO" id="GO:0044718">
    <property type="term" value="P:siderophore transmembrane transport"/>
    <property type="evidence" value="ECO:0007669"/>
    <property type="project" value="TreeGrafter"/>
</dbReference>
<dbReference type="Pfam" id="PF07715">
    <property type="entry name" value="Plug"/>
    <property type="match status" value="1"/>
</dbReference>
<evidence type="ECO:0000259" key="11">
    <source>
        <dbReference type="Pfam" id="PF00593"/>
    </source>
</evidence>
<dbReference type="SUPFAM" id="SSF56935">
    <property type="entry name" value="Porins"/>
    <property type="match status" value="1"/>
</dbReference>
<dbReference type="PANTHER" id="PTHR30069:SF40">
    <property type="entry name" value="TONB-DEPENDENT RECEPTOR NMB0964-RELATED"/>
    <property type="match status" value="1"/>
</dbReference>
<feature type="chain" id="PRO_5019550646" evidence="10">
    <location>
        <begin position="29"/>
        <end position="725"/>
    </location>
</feature>
<comment type="subcellular location">
    <subcellularLocation>
        <location evidence="1 8">Cell outer membrane</location>
        <topology evidence="1 8">Multi-pass membrane protein</topology>
    </subcellularLocation>
</comment>
<evidence type="ECO:0000256" key="8">
    <source>
        <dbReference type="PROSITE-ProRule" id="PRU01360"/>
    </source>
</evidence>
<name>A0A423PG40_9GAMM</name>
<evidence type="ECO:0000256" key="10">
    <source>
        <dbReference type="SAM" id="SignalP"/>
    </source>
</evidence>
<dbReference type="Proteomes" id="UP000283993">
    <property type="component" value="Unassembled WGS sequence"/>
</dbReference>
<dbReference type="AlphaFoldDB" id="A0A423PG40"/>
<accession>A0A423PG40</accession>
<keyword evidence="5 9" id="KW-0798">TonB box</keyword>
<evidence type="ECO:0000313" key="13">
    <source>
        <dbReference type="EMBL" id="ROO24456.1"/>
    </source>
</evidence>
<evidence type="ECO:0000256" key="1">
    <source>
        <dbReference type="ARBA" id="ARBA00004571"/>
    </source>
</evidence>
<dbReference type="RefSeq" id="WP_123632105.1">
    <property type="nucleotide sequence ID" value="NZ_AYKH01000042.1"/>
</dbReference>
<feature type="signal peptide" evidence="10">
    <location>
        <begin position="1"/>
        <end position="28"/>
    </location>
</feature>
<evidence type="ECO:0000256" key="6">
    <source>
        <dbReference type="ARBA" id="ARBA00023136"/>
    </source>
</evidence>
<organism evidence="13 14">
    <name type="scientific">Salinisphaera orenii MK-B5</name>
    <dbReference type="NCBI Taxonomy" id="856730"/>
    <lineage>
        <taxon>Bacteria</taxon>
        <taxon>Pseudomonadati</taxon>
        <taxon>Pseudomonadota</taxon>
        <taxon>Gammaproteobacteria</taxon>
        <taxon>Salinisphaerales</taxon>
        <taxon>Salinisphaeraceae</taxon>
        <taxon>Salinisphaera</taxon>
    </lineage>
</organism>
<dbReference type="PANTHER" id="PTHR30069">
    <property type="entry name" value="TONB-DEPENDENT OUTER MEMBRANE RECEPTOR"/>
    <property type="match status" value="1"/>
</dbReference>
<dbReference type="PROSITE" id="PS52016">
    <property type="entry name" value="TONB_DEPENDENT_REC_3"/>
    <property type="match status" value="1"/>
</dbReference>
<keyword evidence="10" id="KW-0732">Signal</keyword>
<gene>
    <name evidence="13" type="ORF">SAOR_14770</name>
</gene>